<dbReference type="AlphaFoldDB" id="A0A386UU12"/>
<proteinExistence type="predicted"/>
<name>A0A386UU12_9RHOB</name>
<dbReference type="EMBL" id="CP031083">
    <property type="protein sequence ID" value="AYF04175.1"/>
    <property type="molecule type" value="Genomic_DNA"/>
</dbReference>
<evidence type="ECO:0000313" key="1">
    <source>
        <dbReference type="EMBL" id="AYF04175.1"/>
    </source>
</evidence>
<keyword evidence="1" id="KW-0614">Plasmid</keyword>
<geneLocation type="plasmid" evidence="2">
    <name>pyee5</name>
</geneLocation>
<sequence>MAQSIGYELAAMGATVTAVPVRKVHTQEEIERIGMTTILQFRSYIAISFSLAQSVVPSPSLRHIDRYLPRTDRVALVAGAAG</sequence>
<evidence type="ECO:0000313" key="2">
    <source>
        <dbReference type="Proteomes" id="UP000272010"/>
    </source>
</evidence>
<organism evidence="1 2">
    <name type="scientific">Paracoccus yeei</name>
    <dbReference type="NCBI Taxonomy" id="147645"/>
    <lineage>
        <taxon>Bacteria</taxon>
        <taxon>Pseudomonadati</taxon>
        <taxon>Pseudomonadota</taxon>
        <taxon>Alphaproteobacteria</taxon>
        <taxon>Rhodobacterales</taxon>
        <taxon>Paracoccaceae</taxon>
        <taxon>Paracoccus</taxon>
    </lineage>
</organism>
<dbReference type="Proteomes" id="UP000272010">
    <property type="component" value="Plasmid pYEE5"/>
</dbReference>
<dbReference type="RefSeq" id="WP_158595060.1">
    <property type="nucleotide sequence ID" value="NZ_CALTWI010000045.1"/>
</dbReference>
<gene>
    <name evidence="1" type="ORF">PY32053_04684</name>
</gene>
<reference evidence="2" key="1">
    <citation type="submission" date="2018-07" db="EMBL/GenBank/DDBJ databases">
        <title>Genome Structure of the Opportunistic Pathogen Paracoccus yeei (Alphaproteobacteria) and Identification of Putative Virulence Factors.</title>
        <authorList>
            <person name="Lasek R."/>
            <person name="Szuplewska M."/>
            <person name="Mitura M."/>
            <person name="Decewicz P."/>
            <person name="Chmielowska C."/>
            <person name="Pawlot A."/>
            <person name="Sentkowska D."/>
            <person name="Czarnecki J."/>
            <person name="Bartosik D."/>
        </authorList>
    </citation>
    <scope>NUCLEOTIDE SEQUENCE [LARGE SCALE GENOMIC DNA]</scope>
    <source>
        <strain evidence="2">CCUG 32053</strain>
        <plasmid evidence="2">pyee5</plasmid>
    </source>
</reference>
<accession>A0A386UU12</accession>
<protein>
    <submittedName>
        <fullName evidence="1">Uncharacterized protein</fullName>
    </submittedName>
</protein>